<reference evidence="2" key="1">
    <citation type="submission" date="2022-04" db="EMBL/GenBank/DDBJ databases">
        <authorList>
            <person name="Xu L."/>
            <person name="Lv Z."/>
        </authorList>
    </citation>
    <scope>NUCLEOTIDE SEQUENCE</scope>
    <source>
        <strain evidence="2">LV_2022a</strain>
    </source>
</reference>
<keyword evidence="1" id="KW-0472">Membrane</keyword>
<keyword evidence="1" id="KW-0812">Transmembrane</keyword>
<gene>
    <name evidence="2" type="ORF">MN116_006797</name>
</gene>
<keyword evidence="3" id="KW-1185">Reference proteome</keyword>
<dbReference type="AlphaFoldDB" id="A0AAE2D2N2"/>
<organism evidence="2 3">
    <name type="scientific">Schistosoma mekongi</name>
    <name type="common">Parasitic worm</name>
    <dbReference type="NCBI Taxonomy" id="38744"/>
    <lineage>
        <taxon>Eukaryota</taxon>
        <taxon>Metazoa</taxon>
        <taxon>Spiralia</taxon>
        <taxon>Lophotrochozoa</taxon>
        <taxon>Platyhelminthes</taxon>
        <taxon>Trematoda</taxon>
        <taxon>Digenea</taxon>
        <taxon>Strigeidida</taxon>
        <taxon>Schistosomatoidea</taxon>
        <taxon>Schistosomatidae</taxon>
        <taxon>Schistosoma</taxon>
    </lineage>
</organism>
<feature type="transmembrane region" description="Helical" evidence="1">
    <location>
        <begin position="34"/>
        <end position="60"/>
    </location>
</feature>
<reference evidence="2" key="2">
    <citation type="journal article" date="2023" name="Infect Dis Poverty">
        <title>Chromosome-scale genome of the human blood fluke Schistosoma mekongi and its implications for public health.</title>
        <authorList>
            <person name="Zhou M."/>
            <person name="Xu L."/>
            <person name="Xu D."/>
            <person name="Chen W."/>
            <person name="Khan J."/>
            <person name="Hu Y."/>
            <person name="Huang H."/>
            <person name="Wei H."/>
            <person name="Zhang Y."/>
            <person name="Chusongsang P."/>
            <person name="Tanasarnprasert K."/>
            <person name="Hu X."/>
            <person name="Limpanont Y."/>
            <person name="Lv Z."/>
        </authorList>
    </citation>
    <scope>NUCLEOTIDE SEQUENCE</scope>
    <source>
        <strain evidence="2">LV_2022a</strain>
    </source>
</reference>
<evidence type="ECO:0000256" key="1">
    <source>
        <dbReference type="SAM" id="Phobius"/>
    </source>
</evidence>
<proteinExistence type="predicted"/>
<name>A0AAE2D2N2_SCHME</name>
<protein>
    <submittedName>
        <fullName evidence="2">Uncharacterized protein</fullName>
    </submittedName>
</protein>
<evidence type="ECO:0000313" key="3">
    <source>
        <dbReference type="Proteomes" id="UP001292079"/>
    </source>
</evidence>
<dbReference type="Proteomes" id="UP001292079">
    <property type="component" value="Unassembled WGS sequence"/>
</dbReference>
<comment type="caution">
    <text evidence="2">The sequence shown here is derived from an EMBL/GenBank/DDBJ whole genome shotgun (WGS) entry which is preliminary data.</text>
</comment>
<keyword evidence="1" id="KW-1133">Transmembrane helix</keyword>
<dbReference type="EMBL" id="JALJAT010000005">
    <property type="protein sequence ID" value="KAK4469223.1"/>
    <property type="molecule type" value="Genomic_DNA"/>
</dbReference>
<sequence>MIIEHEEIDLHPYGRGGIYEGIFYRDRPRENTNIVVVLIWLILVSSIVVMAGAIVTVSVIRKIFRVNWTVKLDDSVNTSSHDMIWSKQPGG</sequence>
<evidence type="ECO:0000313" key="2">
    <source>
        <dbReference type="EMBL" id="KAK4469223.1"/>
    </source>
</evidence>
<accession>A0AAE2D2N2</accession>